<keyword evidence="1" id="KW-0472">Membrane</keyword>
<organism evidence="2 3">
    <name type="scientific">Sanghuangporus baumii</name>
    <name type="common">Phellinus baumii</name>
    <dbReference type="NCBI Taxonomy" id="108892"/>
    <lineage>
        <taxon>Eukaryota</taxon>
        <taxon>Fungi</taxon>
        <taxon>Dikarya</taxon>
        <taxon>Basidiomycota</taxon>
        <taxon>Agaricomycotina</taxon>
        <taxon>Agaricomycetes</taxon>
        <taxon>Hymenochaetales</taxon>
        <taxon>Hymenochaetaceae</taxon>
        <taxon>Sanghuangporus</taxon>
    </lineage>
</organism>
<comment type="caution">
    <text evidence="2">The sequence shown here is derived from an EMBL/GenBank/DDBJ whole genome shotgun (WGS) entry which is preliminary data.</text>
</comment>
<dbReference type="AlphaFoldDB" id="A0A9Q5HVP7"/>
<proteinExistence type="predicted"/>
<feature type="transmembrane region" description="Helical" evidence="1">
    <location>
        <begin position="185"/>
        <end position="203"/>
    </location>
</feature>
<feature type="transmembrane region" description="Helical" evidence="1">
    <location>
        <begin position="32"/>
        <end position="50"/>
    </location>
</feature>
<evidence type="ECO:0000313" key="2">
    <source>
        <dbReference type="EMBL" id="OCB86829.1"/>
    </source>
</evidence>
<accession>A0A9Q5HVP7</accession>
<evidence type="ECO:0000313" key="3">
    <source>
        <dbReference type="Proteomes" id="UP000757232"/>
    </source>
</evidence>
<keyword evidence="3" id="KW-1185">Reference proteome</keyword>
<reference evidence="2" key="1">
    <citation type="submission" date="2016-06" db="EMBL/GenBank/DDBJ databases">
        <title>Draft Genome sequence of the fungus Inonotus baumii.</title>
        <authorList>
            <person name="Zhu H."/>
            <person name="Lin W."/>
        </authorList>
    </citation>
    <scope>NUCLEOTIDE SEQUENCE</scope>
    <source>
        <strain evidence="2">821</strain>
    </source>
</reference>
<feature type="transmembrane region" description="Helical" evidence="1">
    <location>
        <begin position="99"/>
        <end position="117"/>
    </location>
</feature>
<protein>
    <recommendedName>
        <fullName evidence="4">TLC domain-containing protein</fullName>
    </recommendedName>
</protein>
<feature type="transmembrane region" description="Helical" evidence="1">
    <location>
        <begin position="123"/>
        <end position="143"/>
    </location>
</feature>
<sequence>MFLLASVSSFLFSCLCYSFMAPRFTSVKQKSWIVTFISSAAMSACSFPFLQDFLSQRGDLLAVRHRTLLARAVCGSFQGFLLSDLAIGNIEYPHHLSPILGWTHHIIYAFILPFVTVRGWSHVFSLCLSMEIPTCLLASSFLWPKLRNDALYVALFFWTRIALHATLLLESILPRGRNGAMGGSFVPACLFLATFIMHARWFMSSAKGTIGRARANSRNGTAAGSQGSQSSGKVSIGSIHIDSTLRMVYFEDTKLANASVPGSFRTEIRK</sequence>
<dbReference type="Proteomes" id="UP000757232">
    <property type="component" value="Unassembled WGS sequence"/>
</dbReference>
<name>A0A9Q5HVP7_SANBA</name>
<dbReference type="OrthoDB" id="341353at2759"/>
<gene>
    <name evidence="2" type="ORF">A7U60_g6002</name>
</gene>
<evidence type="ECO:0008006" key="4">
    <source>
        <dbReference type="Google" id="ProtNLM"/>
    </source>
</evidence>
<keyword evidence="1" id="KW-1133">Transmembrane helix</keyword>
<evidence type="ECO:0000256" key="1">
    <source>
        <dbReference type="SAM" id="Phobius"/>
    </source>
</evidence>
<dbReference type="EMBL" id="LNZH02000198">
    <property type="protein sequence ID" value="OCB86829.1"/>
    <property type="molecule type" value="Genomic_DNA"/>
</dbReference>
<keyword evidence="1" id="KW-0812">Transmembrane</keyword>
<feature type="transmembrane region" description="Helical" evidence="1">
    <location>
        <begin position="150"/>
        <end position="173"/>
    </location>
</feature>